<keyword evidence="3" id="KW-1185">Reference proteome</keyword>
<keyword evidence="1" id="KW-0472">Membrane</keyword>
<gene>
    <name evidence="2" type="ORF">QQS21_012503</name>
</gene>
<name>A0AAJ0FSM6_9HYPO</name>
<dbReference type="AlphaFoldDB" id="A0AAJ0FSM6"/>
<proteinExistence type="predicted"/>
<comment type="caution">
    <text evidence="2">The sequence shown here is derived from an EMBL/GenBank/DDBJ whole genome shotgun (WGS) entry which is preliminary data.</text>
</comment>
<dbReference type="Proteomes" id="UP001251528">
    <property type="component" value="Unassembled WGS sequence"/>
</dbReference>
<evidence type="ECO:0008006" key="4">
    <source>
        <dbReference type="Google" id="ProtNLM"/>
    </source>
</evidence>
<dbReference type="InterPro" id="IPR029063">
    <property type="entry name" value="SAM-dependent_MTases_sf"/>
</dbReference>
<evidence type="ECO:0000313" key="3">
    <source>
        <dbReference type="Proteomes" id="UP001251528"/>
    </source>
</evidence>
<keyword evidence="1" id="KW-1133">Transmembrane helix</keyword>
<sequence length="360" mass="40078">MAWQFSARDFVLGIVVGGVVTIVILSVGLIMFIRSSNIYGLGHWKLNVRTPLPSMWMNLGFWKSDDGKPIINFSEATRALLEKMVDTAGLLVKDDATSDTRDAIAVLDLGFGCGDQTIALADMIQAQKRPRFRYVGLTLNASQVQTAQRTLHRSVKLENDAVADGLTRDSFKLYRANAAKPETWSRAVRTSVDTLADESFSERWLLALDCLYHFSPSRKPIFKFAAQTLDAHAMVFDLVLNEKASKLNTLLIRVVGYILSCPFYTFLTKEQYRDQLIECGYDRAHIEIIEISDHVFAGLSAFLRRQDTALSQYGIGIGGFKLVGRIYEWLDRTRVVNAVIVVARTKGKVAKGTISAAPGT</sequence>
<dbReference type="EMBL" id="JASWJB010000548">
    <property type="protein sequence ID" value="KAK2589813.1"/>
    <property type="molecule type" value="Genomic_DNA"/>
</dbReference>
<protein>
    <recommendedName>
        <fullName evidence="4">S-adenosyl-L-methionine-dependent methyltransferase</fullName>
    </recommendedName>
</protein>
<evidence type="ECO:0000313" key="2">
    <source>
        <dbReference type="EMBL" id="KAK2589813.1"/>
    </source>
</evidence>
<feature type="transmembrane region" description="Helical" evidence="1">
    <location>
        <begin position="12"/>
        <end position="33"/>
    </location>
</feature>
<keyword evidence="1" id="KW-0812">Transmembrane</keyword>
<organism evidence="2 3">
    <name type="scientific">Conoideocrella luteorostrata</name>
    <dbReference type="NCBI Taxonomy" id="1105319"/>
    <lineage>
        <taxon>Eukaryota</taxon>
        <taxon>Fungi</taxon>
        <taxon>Dikarya</taxon>
        <taxon>Ascomycota</taxon>
        <taxon>Pezizomycotina</taxon>
        <taxon>Sordariomycetes</taxon>
        <taxon>Hypocreomycetidae</taxon>
        <taxon>Hypocreales</taxon>
        <taxon>Clavicipitaceae</taxon>
        <taxon>Conoideocrella</taxon>
    </lineage>
</organism>
<evidence type="ECO:0000256" key="1">
    <source>
        <dbReference type="SAM" id="Phobius"/>
    </source>
</evidence>
<reference evidence="2" key="1">
    <citation type="submission" date="2023-06" db="EMBL/GenBank/DDBJ databases">
        <title>Conoideocrella luteorostrata (Hypocreales: Clavicipitaceae), a potential biocontrol fungus for elongate hemlock scale in United States Christmas tree production areas.</title>
        <authorList>
            <person name="Barrett H."/>
            <person name="Lovett B."/>
            <person name="Macias A.M."/>
            <person name="Stajich J.E."/>
            <person name="Kasson M.T."/>
        </authorList>
    </citation>
    <scope>NUCLEOTIDE SEQUENCE</scope>
    <source>
        <strain evidence="2">ARSEF 14590</strain>
    </source>
</reference>
<dbReference type="Gene3D" id="3.40.50.150">
    <property type="entry name" value="Vaccinia Virus protein VP39"/>
    <property type="match status" value="1"/>
</dbReference>
<accession>A0AAJ0FSM6</accession>
<dbReference type="SUPFAM" id="SSF53335">
    <property type="entry name" value="S-adenosyl-L-methionine-dependent methyltransferases"/>
    <property type="match status" value="1"/>
</dbReference>